<dbReference type="FunFam" id="3.30.60.20:FF:000021">
    <property type="entry name" value="Serine/threonine-protein kinase"/>
    <property type="match status" value="1"/>
</dbReference>
<dbReference type="PROSITE" id="PS50081">
    <property type="entry name" value="ZF_DAG_PE_2"/>
    <property type="match status" value="1"/>
</dbReference>
<dbReference type="PROSITE" id="PS00107">
    <property type="entry name" value="PROTEIN_KINASE_ATP"/>
    <property type="match status" value="1"/>
</dbReference>
<keyword evidence="5" id="KW-0862">Zinc</keyword>
<dbReference type="FunFam" id="1.10.510.10:FF:000171">
    <property type="entry name" value="Serine/threonine-protein kinase"/>
    <property type="match status" value="1"/>
</dbReference>
<evidence type="ECO:0008006" key="14">
    <source>
        <dbReference type="Google" id="ProtNLM"/>
    </source>
</evidence>
<dbReference type="SMART" id="SM00109">
    <property type="entry name" value="C1"/>
    <property type="match status" value="1"/>
</dbReference>
<dbReference type="CDD" id="cd14082">
    <property type="entry name" value="STKc_PKD"/>
    <property type="match status" value="1"/>
</dbReference>
<dbReference type="SMART" id="SM00233">
    <property type="entry name" value="PH"/>
    <property type="match status" value="1"/>
</dbReference>
<dbReference type="GO" id="GO:0005524">
    <property type="term" value="F:ATP binding"/>
    <property type="evidence" value="ECO:0007669"/>
    <property type="project" value="UniProtKB-UniRule"/>
</dbReference>
<dbReference type="GO" id="GO:0007200">
    <property type="term" value="P:phospholipase C-activating G protein-coupled receptor signaling pathway"/>
    <property type="evidence" value="ECO:0007669"/>
    <property type="project" value="TreeGrafter"/>
</dbReference>
<accession>A0A7R9MBC6</accession>
<dbReference type="SMART" id="SM00220">
    <property type="entry name" value="S_TKc"/>
    <property type="match status" value="1"/>
</dbReference>
<feature type="compositionally biased region" description="Acidic residues" evidence="9">
    <location>
        <begin position="144"/>
        <end position="153"/>
    </location>
</feature>
<dbReference type="GO" id="GO:0004697">
    <property type="term" value="F:diacylglycerol-dependent serine/threonine kinase activity"/>
    <property type="evidence" value="ECO:0007669"/>
    <property type="project" value="UniProtKB-EC"/>
</dbReference>
<dbReference type="InterPro" id="IPR046349">
    <property type="entry name" value="C1-like_sf"/>
</dbReference>
<dbReference type="InterPro" id="IPR002219">
    <property type="entry name" value="PKC_DAG/PE"/>
</dbReference>
<feature type="domain" description="Phorbol-ester/DAG-type" evidence="11">
    <location>
        <begin position="84"/>
        <end position="134"/>
    </location>
</feature>
<sequence length="768" mass="87959">FSSESTFTLESFHPKPREYLSFICQSPPVSPVPVWFIRFTLSFLSISTSPGRDRRFSSTSTTSSVQSGRPAWVEKELAGRIRVPHTFNVHSYKLPTVCQHCKKLLKGLFRQGLQCKDCKFNVHKKCVNKIPQDCTGEAPNEYGENPDDDSLEKDDDKNESDLENESSYEKGNGSQEEELQTKLQAVTETSSNNIPLMRIVQSVKHVKRRGSKVLKEGWRKKHYWRLDTKAITMFQNEGTSKYYKELPLPEISLINWNRLQSQTPNNVPQYCFELKTQNVTYFVGEEVEIAKTWESAIRQALMPMTPNAHDIRYDSQNLSGQASDQNTSMDISYQYQIFPDEVLGSGQFGIVYGGVHKTSGRSVAIKVIDKLRFPTKQEAQLKNEVQILQEIHYPGVVNLENMFETPERILVVMEKMKGDMLEMILDSKPGRLSERVTKFLICQILHALRYLHSRNICHCDLKPENVLLSSDSDFPQVKLCDFGFARLIGEKSFRRSVVGTPAYLAPEEMILDSKPGRLSERVTKFLICQILHALRYLHSRSICHCDLKPENVLLSSDSDFPQVKLCDFGFARLIGEKSFRRSVVGTPAYLAPEVLRNKGYNRSLDMWSVGVIIYVSLSGTFPFNEEEDISDQITNAAFMFPPDPWNQISPDAVNLISNLLQVKIRKRYTVEKSLFHTWLQDYEVWCDLRELESNVGVRWVTHESDDDRWKKYADDHNLPPPKIDTIVTNDVTMDENNENSNSNTTSYHNHNHHHNGSSHTTGSTSPTK</sequence>
<reference evidence="12" key="1">
    <citation type="submission" date="2020-11" db="EMBL/GenBank/DDBJ databases">
        <authorList>
            <person name="Tran Van P."/>
        </authorList>
    </citation>
    <scope>NUCLEOTIDE SEQUENCE</scope>
</reference>
<dbReference type="InterPro" id="IPR011993">
    <property type="entry name" value="PH-like_dom_sf"/>
</dbReference>
<keyword evidence="7" id="KW-0460">Magnesium</keyword>
<dbReference type="Gene3D" id="3.30.60.20">
    <property type="match status" value="1"/>
</dbReference>
<dbReference type="PANTHER" id="PTHR22968">
    <property type="entry name" value="PROTEIN KINASE C, MU"/>
    <property type="match status" value="1"/>
</dbReference>
<evidence type="ECO:0000256" key="7">
    <source>
        <dbReference type="ARBA" id="ARBA00022842"/>
    </source>
</evidence>
<feature type="binding site" evidence="8">
    <location>
        <position position="366"/>
    </location>
    <ligand>
        <name>ATP</name>
        <dbReference type="ChEBI" id="CHEBI:30616"/>
    </ligand>
</feature>
<dbReference type="PROSITE" id="PS00479">
    <property type="entry name" value="ZF_DAG_PE_1"/>
    <property type="match status" value="1"/>
</dbReference>
<dbReference type="PROSITE" id="PS50011">
    <property type="entry name" value="PROTEIN_KINASE_DOM"/>
    <property type="match status" value="1"/>
</dbReference>
<keyword evidence="4 8" id="KW-0547">Nucleotide-binding</keyword>
<comment type="cofactor">
    <cofactor evidence="1">
        <name>Mg(2+)</name>
        <dbReference type="ChEBI" id="CHEBI:18420"/>
    </cofactor>
</comment>
<keyword evidence="6 8" id="KW-0067">ATP-binding</keyword>
<dbReference type="GO" id="GO:0016020">
    <property type="term" value="C:membrane"/>
    <property type="evidence" value="ECO:0007669"/>
    <property type="project" value="UniProtKB-SubCell"/>
</dbReference>
<feature type="non-terminal residue" evidence="12">
    <location>
        <position position="1"/>
    </location>
</feature>
<proteinExistence type="predicted"/>
<evidence type="ECO:0000256" key="8">
    <source>
        <dbReference type="PROSITE-ProRule" id="PRU10141"/>
    </source>
</evidence>
<organism evidence="12">
    <name type="scientific">Oppiella nova</name>
    <dbReference type="NCBI Taxonomy" id="334625"/>
    <lineage>
        <taxon>Eukaryota</taxon>
        <taxon>Metazoa</taxon>
        <taxon>Ecdysozoa</taxon>
        <taxon>Arthropoda</taxon>
        <taxon>Chelicerata</taxon>
        <taxon>Arachnida</taxon>
        <taxon>Acari</taxon>
        <taxon>Acariformes</taxon>
        <taxon>Sarcoptiformes</taxon>
        <taxon>Oribatida</taxon>
        <taxon>Brachypylina</taxon>
        <taxon>Oppioidea</taxon>
        <taxon>Oppiidae</taxon>
        <taxon>Oppiella</taxon>
    </lineage>
</organism>
<dbReference type="PRINTS" id="PR00008">
    <property type="entry name" value="DAGPEDOMAIN"/>
</dbReference>
<dbReference type="CDD" id="cd20796">
    <property type="entry name" value="C1_PKD_rpt2"/>
    <property type="match status" value="1"/>
</dbReference>
<dbReference type="GO" id="GO:0005829">
    <property type="term" value="C:cytosol"/>
    <property type="evidence" value="ECO:0007669"/>
    <property type="project" value="TreeGrafter"/>
</dbReference>
<evidence type="ECO:0000259" key="11">
    <source>
        <dbReference type="PROSITE" id="PS50081"/>
    </source>
</evidence>
<evidence type="ECO:0000313" key="13">
    <source>
        <dbReference type="Proteomes" id="UP000728032"/>
    </source>
</evidence>
<evidence type="ECO:0000256" key="3">
    <source>
        <dbReference type="ARBA" id="ARBA00022723"/>
    </source>
</evidence>
<dbReference type="SUPFAM" id="SSF56112">
    <property type="entry name" value="Protein kinase-like (PK-like)"/>
    <property type="match status" value="2"/>
</dbReference>
<dbReference type="InterPro" id="IPR001849">
    <property type="entry name" value="PH_domain"/>
</dbReference>
<dbReference type="Pfam" id="PF00069">
    <property type="entry name" value="Pkinase"/>
    <property type="match status" value="2"/>
</dbReference>
<dbReference type="Gene3D" id="1.10.510.10">
    <property type="entry name" value="Transferase(Phosphotransferase) domain 1"/>
    <property type="match status" value="2"/>
</dbReference>
<evidence type="ECO:0000256" key="1">
    <source>
        <dbReference type="ARBA" id="ARBA00001946"/>
    </source>
</evidence>
<dbReference type="AlphaFoldDB" id="A0A7R9MBC6"/>
<name>A0A7R9MBC6_9ACAR</name>
<dbReference type="Pfam" id="PF00130">
    <property type="entry name" value="C1_1"/>
    <property type="match status" value="1"/>
</dbReference>
<dbReference type="InterPro" id="IPR000719">
    <property type="entry name" value="Prot_kinase_dom"/>
</dbReference>
<dbReference type="SUPFAM" id="SSF57889">
    <property type="entry name" value="Cysteine-rich domain"/>
    <property type="match status" value="1"/>
</dbReference>
<dbReference type="PANTHER" id="PTHR22968:SF24">
    <property type="entry name" value="SERINE_THREONINE-PROTEIN KINASE"/>
    <property type="match status" value="1"/>
</dbReference>
<evidence type="ECO:0000313" key="12">
    <source>
        <dbReference type="EMBL" id="CAD7656817.1"/>
    </source>
</evidence>
<protein>
    <recommendedName>
        <fullName evidence="14">Protein kinase C</fullName>
    </recommendedName>
</protein>
<feature type="compositionally biased region" description="Low complexity" evidence="9">
    <location>
        <begin position="757"/>
        <end position="768"/>
    </location>
</feature>
<keyword evidence="13" id="KW-1185">Reference proteome</keyword>
<dbReference type="GO" id="GO:0008270">
    <property type="term" value="F:zinc ion binding"/>
    <property type="evidence" value="ECO:0007669"/>
    <property type="project" value="UniProtKB-KW"/>
</dbReference>
<keyword evidence="3" id="KW-0479">Metal-binding</keyword>
<feature type="region of interest" description="Disordered" evidence="9">
    <location>
        <begin position="134"/>
        <end position="179"/>
    </location>
</feature>
<dbReference type="EMBL" id="CAJPVJ010011807">
    <property type="protein sequence ID" value="CAG2174004.1"/>
    <property type="molecule type" value="Genomic_DNA"/>
</dbReference>
<dbReference type="SUPFAM" id="SSF50729">
    <property type="entry name" value="PH domain-like"/>
    <property type="match status" value="1"/>
</dbReference>
<feature type="non-terminal residue" evidence="12">
    <location>
        <position position="768"/>
    </location>
</feature>
<evidence type="ECO:0000256" key="6">
    <source>
        <dbReference type="ARBA" id="ARBA00022840"/>
    </source>
</evidence>
<evidence type="ECO:0000256" key="2">
    <source>
        <dbReference type="ARBA" id="ARBA00022553"/>
    </source>
</evidence>
<feature type="region of interest" description="Disordered" evidence="9">
    <location>
        <begin position="733"/>
        <end position="768"/>
    </location>
</feature>
<dbReference type="InterPro" id="IPR011009">
    <property type="entry name" value="Kinase-like_dom_sf"/>
</dbReference>
<dbReference type="Gene3D" id="2.30.29.30">
    <property type="entry name" value="Pleckstrin-homology domain (PH domain)/Phosphotyrosine-binding domain (PTB)"/>
    <property type="match status" value="1"/>
</dbReference>
<dbReference type="CDD" id="cd01239">
    <property type="entry name" value="PH_PKD"/>
    <property type="match status" value="1"/>
</dbReference>
<dbReference type="InterPro" id="IPR017441">
    <property type="entry name" value="Protein_kinase_ATP_BS"/>
</dbReference>
<dbReference type="OrthoDB" id="10252171at2759"/>
<gene>
    <name evidence="12" type="ORF">ONB1V03_LOCUS13453</name>
</gene>
<feature type="domain" description="Protein kinase" evidence="10">
    <location>
        <begin position="337"/>
        <end position="679"/>
    </location>
</feature>
<evidence type="ECO:0000256" key="5">
    <source>
        <dbReference type="ARBA" id="ARBA00022833"/>
    </source>
</evidence>
<dbReference type="InterPro" id="IPR008271">
    <property type="entry name" value="Ser/Thr_kinase_AS"/>
</dbReference>
<dbReference type="PROSITE" id="PS00108">
    <property type="entry name" value="PROTEIN_KINASE_ST"/>
    <property type="match status" value="2"/>
</dbReference>
<dbReference type="Proteomes" id="UP000728032">
    <property type="component" value="Unassembled WGS sequence"/>
</dbReference>
<dbReference type="InterPro" id="IPR020454">
    <property type="entry name" value="DAG/PE-bd"/>
</dbReference>
<dbReference type="EMBL" id="OC926632">
    <property type="protein sequence ID" value="CAD7656817.1"/>
    <property type="molecule type" value="Genomic_DNA"/>
</dbReference>
<evidence type="ECO:0000256" key="4">
    <source>
        <dbReference type="ARBA" id="ARBA00022741"/>
    </source>
</evidence>
<dbReference type="GO" id="GO:0035556">
    <property type="term" value="P:intracellular signal transduction"/>
    <property type="evidence" value="ECO:0007669"/>
    <property type="project" value="TreeGrafter"/>
</dbReference>
<keyword evidence="2" id="KW-0597">Phosphoprotein</keyword>
<evidence type="ECO:0000259" key="10">
    <source>
        <dbReference type="PROSITE" id="PS50011"/>
    </source>
</evidence>
<evidence type="ECO:0000256" key="9">
    <source>
        <dbReference type="SAM" id="MobiDB-lite"/>
    </source>
</evidence>
<feature type="compositionally biased region" description="Low complexity" evidence="9">
    <location>
        <begin position="738"/>
        <end position="748"/>
    </location>
</feature>